<feature type="region of interest" description="Disordered" evidence="1">
    <location>
        <begin position="413"/>
        <end position="451"/>
    </location>
</feature>
<dbReference type="Proteomes" id="UP001152302">
    <property type="component" value="Unassembled WGS sequence"/>
</dbReference>
<accession>A0A9X4LHT7</accession>
<organism evidence="2 3">
    <name type="scientific">Staphylococcus equorum</name>
    <dbReference type="NCBI Taxonomy" id="246432"/>
    <lineage>
        <taxon>Bacteria</taxon>
        <taxon>Bacillati</taxon>
        <taxon>Bacillota</taxon>
        <taxon>Bacilli</taxon>
        <taxon>Bacillales</taxon>
        <taxon>Staphylococcaceae</taxon>
        <taxon>Staphylococcus</taxon>
    </lineage>
</organism>
<dbReference type="RefSeq" id="WP_277595837.1">
    <property type="nucleotide sequence ID" value="NZ_JAMBPX010000011.1"/>
</dbReference>
<evidence type="ECO:0000313" key="3">
    <source>
        <dbReference type="Proteomes" id="UP001152302"/>
    </source>
</evidence>
<dbReference type="InterPro" id="IPR006944">
    <property type="entry name" value="Phage/GTA_portal"/>
</dbReference>
<protein>
    <submittedName>
        <fullName evidence="2">Phage portal protein</fullName>
    </submittedName>
</protein>
<evidence type="ECO:0000313" key="2">
    <source>
        <dbReference type="EMBL" id="MDG0860318.1"/>
    </source>
</evidence>
<dbReference type="InterPro" id="IPR006427">
    <property type="entry name" value="Portal_HK97"/>
</dbReference>
<dbReference type="Gene3D" id="1.20.1270.210">
    <property type="match status" value="1"/>
</dbReference>
<sequence>MAFWNNFTKNDSNIENRSSTEYLYGGSIFTSYFGGESKVTEDQALKIPAVTSAIELITSSVAQLPIYLYKRNDDGEVVLIKNDNRSFLLNKEPNAFMNAQTFKRQIVRDYLFYGASYLKIEKDRNAITGLYTLPIKELSIEKYRLSPYETTATINAGYGAMTEKYTPDEVVIVLKDSKDGFTSSGILSDNAETLTLALDEQDYTTSILKNGALPIGVLKSASRLSKSAVDRLRGSWENLYAGSKKAGKTVILEEGLDYTPISMKPNELDLTNVRKHTVSEIARIFNVPESMINSDANKYASNEQNNIYFLQYCLASILTSIESSYNKSLLLESEKEEDYFWKFDVSELLRTTEKEKVETILRSMEKGLLSINEARKRIDMPALDDDYFLWNLGSVFYDQETGYFTIPNMGQTLDPKAEPIPPKDPKLKPKDDLTNFNIDEASESSNEEVEK</sequence>
<reference evidence="2" key="1">
    <citation type="submission" date="2022-05" db="EMBL/GenBank/DDBJ databases">
        <title>Comparative genomics of Staphylococcus equorum isolates.</title>
        <authorList>
            <person name="Luelf R.H."/>
        </authorList>
    </citation>
    <scope>NUCLEOTIDE SEQUENCE</scope>
    <source>
        <strain evidence="2">TMW 2.2343</strain>
    </source>
</reference>
<feature type="compositionally biased region" description="Basic and acidic residues" evidence="1">
    <location>
        <begin position="415"/>
        <end position="433"/>
    </location>
</feature>
<comment type="caution">
    <text evidence="2">The sequence shown here is derived from an EMBL/GenBank/DDBJ whole genome shotgun (WGS) entry which is preliminary data.</text>
</comment>
<evidence type="ECO:0000256" key="1">
    <source>
        <dbReference type="SAM" id="MobiDB-lite"/>
    </source>
</evidence>
<gene>
    <name evidence="2" type="ORF">M4L21_13370</name>
</gene>
<dbReference type="AlphaFoldDB" id="A0A9X4LHT7"/>
<dbReference type="NCBIfam" id="TIGR01537">
    <property type="entry name" value="portal_HK97"/>
    <property type="match status" value="1"/>
</dbReference>
<dbReference type="Gene3D" id="3.40.140.120">
    <property type="match status" value="1"/>
</dbReference>
<proteinExistence type="predicted"/>
<feature type="compositionally biased region" description="Acidic residues" evidence="1">
    <location>
        <begin position="440"/>
        <end position="451"/>
    </location>
</feature>
<dbReference type="Gene3D" id="3.30.1120.70">
    <property type="match status" value="1"/>
</dbReference>
<dbReference type="EMBL" id="JAMBPX010000011">
    <property type="protein sequence ID" value="MDG0860318.1"/>
    <property type="molecule type" value="Genomic_DNA"/>
</dbReference>
<name>A0A9X4LHT7_9STAP</name>
<dbReference type="Pfam" id="PF04860">
    <property type="entry name" value="Phage_portal"/>
    <property type="match status" value="1"/>
</dbReference>